<feature type="non-terminal residue" evidence="1">
    <location>
        <position position="507"/>
    </location>
</feature>
<dbReference type="Proteomes" id="UP000479190">
    <property type="component" value="Unassembled WGS sequence"/>
</dbReference>
<evidence type="ECO:0000313" key="2">
    <source>
        <dbReference type="Proteomes" id="UP000479190"/>
    </source>
</evidence>
<accession>A0A6H5J2Y4</accession>
<organism evidence="1 2">
    <name type="scientific">Trichogramma brassicae</name>
    <dbReference type="NCBI Taxonomy" id="86971"/>
    <lineage>
        <taxon>Eukaryota</taxon>
        <taxon>Metazoa</taxon>
        <taxon>Ecdysozoa</taxon>
        <taxon>Arthropoda</taxon>
        <taxon>Hexapoda</taxon>
        <taxon>Insecta</taxon>
        <taxon>Pterygota</taxon>
        <taxon>Neoptera</taxon>
        <taxon>Endopterygota</taxon>
        <taxon>Hymenoptera</taxon>
        <taxon>Apocrita</taxon>
        <taxon>Proctotrupomorpha</taxon>
        <taxon>Chalcidoidea</taxon>
        <taxon>Trichogrammatidae</taxon>
        <taxon>Trichogramma</taxon>
    </lineage>
</organism>
<protein>
    <submittedName>
        <fullName evidence="1">Uncharacterized protein</fullName>
    </submittedName>
</protein>
<sequence>MRALASEKIKKASFMTERDAKDRLYSTLMTQELIPQQQFANSVKGRQSSREIPKLNSITPACEALPTRSCMYLSPLNSSTARRAGVHFHAHQIDCFLFYAANFNIYKLSEFISLATSTPFALIADKRPFRHEKNKYSCSLQVSLSFIRTTFCPDNNGDCRQLRDMNVITIKENLRLRIFTHTCCIDHSWNTPPVKLQTIESHNVIHKRNARRTSTSCCVQNHLTPLSRSARYLAVSPVFHLEHLKYCRVEFIAIIHMAIPCVFLLYCRGAGRGLKGMWIRHMSPSRREIDNDDDTKSIRKYVCMQGAKRNPSTSFVKPKEESAENRKFSQIRNFVSRCWVAAASVHSAYGTHTHTHTRGRGYGVGQLYSSRRNYVRFIERLGNDAANRVSSLATVRDLQLTSGYTRCTYSRFRQSAFDGATPADGCRCCLRQGSSSLYRRRRRVERLTSTRAPERNEIGLYSCNPETILFRVCPNESLESLGICRASPRSHLFAFSIKKLLKKAKIL</sequence>
<reference evidence="1 2" key="1">
    <citation type="submission" date="2020-02" db="EMBL/GenBank/DDBJ databases">
        <authorList>
            <person name="Ferguson B K."/>
        </authorList>
    </citation>
    <scope>NUCLEOTIDE SEQUENCE [LARGE SCALE GENOMIC DNA]</scope>
</reference>
<gene>
    <name evidence="1" type="ORF">TBRA_LOCUS13439</name>
</gene>
<keyword evidence="2" id="KW-1185">Reference proteome</keyword>
<name>A0A6H5J2Y4_9HYME</name>
<proteinExistence type="predicted"/>
<dbReference type="AlphaFoldDB" id="A0A6H5J2Y4"/>
<dbReference type="EMBL" id="CADCXV010001128">
    <property type="protein sequence ID" value="CAB0041783.1"/>
    <property type="molecule type" value="Genomic_DNA"/>
</dbReference>
<evidence type="ECO:0000313" key="1">
    <source>
        <dbReference type="EMBL" id="CAB0041783.1"/>
    </source>
</evidence>